<accession>A0A5A7S444</accession>
<evidence type="ECO:0000256" key="1">
    <source>
        <dbReference type="SAM" id="Phobius"/>
    </source>
</evidence>
<keyword evidence="1" id="KW-1133">Transmembrane helix</keyword>
<comment type="caution">
    <text evidence="2">The sequence shown here is derived from an EMBL/GenBank/DDBJ whole genome shotgun (WGS) entry which is preliminary data.</text>
</comment>
<evidence type="ECO:0000313" key="3">
    <source>
        <dbReference type="Proteomes" id="UP000322244"/>
    </source>
</evidence>
<proteinExistence type="predicted"/>
<organism evidence="2 3">
    <name type="scientific">Antrihabitans cavernicola</name>
    <dbReference type="NCBI Taxonomy" id="2495913"/>
    <lineage>
        <taxon>Bacteria</taxon>
        <taxon>Bacillati</taxon>
        <taxon>Actinomycetota</taxon>
        <taxon>Actinomycetes</taxon>
        <taxon>Mycobacteriales</taxon>
        <taxon>Nocardiaceae</taxon>
        <taxon>Antrihabitans</taxon>
    </lineage>
</organism>
<dbReference type="OrthoDB" id="4483205at2"/>
<name>A0A5A7S444_9NOCA</name>
<evidence type="ECO:0008006" key="4">
    <source>
        <dbReference type="Google" id="ProtNLM"/>
    </source>
</evidence>
<evidence type="ECO:0000313" key="2">
    <source>
        <dbReference type="EMBL" id="KAA0018944.1"/>
    </source>
</evidence>
<gene>
    <name evidence="2" type="ORF">FOY51_23185</name>
</gene>
<dbReference type="AlphaFoldDB" id="A0A5A7S444"/>
<feature type="transmembrane region" description="Helical" evidence="1">
    <location>
        <begin position="57"/>
        <end position="78"/>
    </location>
</feature>
<dbReference type="Proteomes" id="UP000322244">
    <property type="component" value="Unassembled WGS sequence"/>
</dbReference>
<keyword evidence="1" id="KW-0812">Transmembrane</keyword>
<reference evidence="2 3" key="1">
    <citation type="submission" date="2019-07" db="EMBL/GenBank/DDBJ databases">
        <title>Rhodococcus cavernicolus sp. nov., isolated from a cave.</title>
        <authorList>
            <person name="Lee S.D."/>
        </authorList>
    </citation>
    <scope>NUCLEOTIDE SEQUENCE [LARGE SCALE GENOMIC DNA]</scope>
    <source>
        <strain evidence="2 3">C1-24</strain>
    </source>
</reference>
<keyword evidence="3" id="KW-1185">Reference proteome</keyword>
<dbReference type="RefSeq" id="WP_149432649.1">
    <property type="nucleotide sequence ID" value="NZ_VLNY01000016.1"/>
</dbReference>
<dbReference type="EMBL" id="VLNY01000016">
    <property type="protein sequence ID" value="KAA0018944.1"/>
    <property type="molecule type" value="Genomic_DNA"/>
</dbReference>
<keyword evidence="1" id="KW-0472">Membrane</keyword>
<sequence length="201" mass="21857">MKRSTASIDRLITALLAATLLIGGLLALAWRADIHFADRVFAHAEPRWYGDAPKETWWDWALLGASILLLLLGLWLLLANLRPNRVGAVSLHGSDSLGTLAVSPAQIGRAVATTLERKPEVHSVTSKAVVDRGQRTLRMTLTAEPTVPLDKLRRLAAESRNDIDRALEGSDVATQFYVRYLSAGAAKPAKRVAAKPAPRVI</sequence>
<protein>
    <recommendedName>
        <fullName evidence="4">Alkaline shock response membrane anchor protein AmaP</fullName>
    </recommendedName>
</protein>